<organism evidence="1 2">
    <name type="scientific">Actibacterium mucosum KCTC 23349</name>
    <dbReference type="NCBI Taxonomy" id="1454373"/>
    <lineage>
        <taxon>Bacteria</taxon>
        <taxon>Pseudomonadati</taxon>
        <taxon>Pseudomonadota</taxon>
        <taxon>Alphaproteobacteria</taxon>
        <taxon>Rhodobacterales</taxon>
        <taxon>Roseobacteraceae</taxon>
        <taxon>Actibacterium</taxon>
    </lineage>
</organism>
<reference evidence="1 2" key="1">
    <citation type="submission" date="2014-03" db="EMBL/GenBank/DDBJ databases">
        <title>Draft Genome Sequence of Actibacterium mucosum KCTC 23349, a Marine Alphaproteobacterium with Complex Ionic Requirements Isolated from Mediterranean Seawater at Malvarrosa Beach, Valencia, Spain.</title>
        <authorList>
            <person name="Arahal D.R."/>
            <person name="Shao Z."/>
            <person name="Lai Q."/>
            <person name="Pujalte M.J."/>
        </authorList>
    </citation>
    <scope>NUCLEOTIDE SEQUENCE [LARGE SCALE GENOMIC DNA]</scope>
    <source>
        <strain evidence="1 2">KCTC 23349</strain>
    </source>
</reference>
<proteinExistence type="predicted"/>
<dbReference type="Proteomes" id="UP000026249">
    <property type="component" value="Unassembled WGS sequence"/>
</dbReference>
<protein>
    <submittedName>
        <fullName evidence="1">Uncharacterized protein</fullName>
    </submittedName>
</protein>
<gene>
    <name evidence="1" type="ORF">ACMU_13935</name>
</gene>
<dbReference type="AlphaFoldDB" id="A0A037ZEF4"/>
<dbReference type="STRING" id="1454373.ACMU_13935"/>
<comment type="caution">
    <text evidence="1">The sequence shown here is derived from an EMBL/GenBank/DDBJ whole genome shotgun (WGS) entry which is preliminary data.</text>
</comment>
<dbReference type="EMBL" id="JFKE01000005">
    <property type="protein sequence ID" value="KAJ54860.1"/>
    <property type="molecule type" value="Genomic_DNA"/>
</dbReference>
<name>A0A037ZEF4_9RHOB</name>
<evidence type="ECO:0000313" key="1">
    <source>
        <dbReference type="EMBL" id="KAJ54860.1"/>
    </source>
</evidence>
<evidence type="ECO:0000313" key="2">
    <source>
        <dbReference type="Proteomes" id="UP000026249"/>
    </source>
</evidence>
<sequence length="310" mass="35285">MDMPFSYYADRESPWLLGQLMDRNANVAELRKSAAGKLLSRPLVKPLVAGCGGALSQRDVLALAHADKAIDWPDLSKPALQGLEQVFATVWQDFVLSFAEWGKGRRWYDQTTRNRQNLVVQLGFASDHAALMGRYFGKLQRKDLEFDGHPIRLTGRPTLAWARLDICRETGHALIEEVQSDWLRFARDEVEALQSGRPQVRQLAMAEQYEAGLVRLYGKIWPRVMMLAVLTLLCDQLGVQTVWMHQPEAGVALKNIHGTPPPRSLYTDLPRRFCFAATRDRPPFLRSLPKQRTKRLPKSGPLFWRLELVG</sequence>
<keyword evidence="2" id="KW-1185">Reference proteome</keyword>
<accession>A0A037ZEF4</accession>